<gene>
    <name evidence="7" type="ORF">EKO24_003380</name>
</gene>
<feature type="transmembrane region" description="Helical" evidence="6">
    <location>
        <begin position="460"/>
        <end position="479"/>
    </location>
</feature>
<comment type="subcellular location">
    <subcellularLocation>
        <location evidence="1">Cell membrane</location>
        <topology evidence="1">Multi-pass membrane protein</topology>
    </subcellularLocation>
</comment>
<reference evidence="7 8" key="1">
    <citation type="journal article" date="2019" name="Antonie Van Leeuwenhoek">
        <title>Description of 'Ca. Methylobacter oryzae' KRF1, a novel species from the environmentally important Methylobacter clade 2.</title>
        <authorList>
            <person name="Khatri K."/>
            <person name="Mohite J.A."/>
            <person name="Pandit P.S."/>
            <person name="Bahulikar R."/>
            <person name="Rahalkar M.C."/>
        </authorList>
    </citation>
    <scope>NUCLEOTIDE SEQUENCE [LARGE SCALE GENOMIC DNA]</scope>
    <source>
        <strain evidence="7 8">KRF1</strain>
    </source>
</reference>
<sequence length="497" mass="54701">MKANRLTRNAVMAVAQTIVSGITLFLLYRYLLKTIGPEQLGIWSIALAIASASRISEMGLTGSAVKYTAKYVARGEKGKASEVIQTTVVTIGVFLALVLAAGYLPITLLISKLIPEQNISNIQTILPYILISMWIGTIANVFISGLDACQLITLRALVSMSTTVLFLVLTLIFVPQYGLTGLVWAQTGQNVLMLFASLLLLRRELPSLPFLIYKWRLPLFREMFRYGVNFQLINILVMLVDPTTKMLMTKFGGLSTVAYYEMANRMVSQFRSLLVSANQVIVPHIANLHENAPEEITKIYLDSYRAIFFLSLPLYTGVIAIAPLASELWIGGYEQSFVIYVGLLSIAYCFNTLSGPAYFNNLGTGSLQWNIWGHVVMAFFNAALGYLFGRSLGGEGVALGYLLALIIGSSLIIAGYHYESHIPLINMVPNESRNVFAACCLGLIVGGVLFYFLKFEEKAIVRAGFGLAICFIPIVPSLWNHPLSKQIGHQITASMNS</sequence>
<feature type="transmembrane region" description="Helical" evidence="6">
    <location>
        <begin position="183"/>
        <end position="202"/>
    </location>
</feature>
<organism evidence="7 8">
    <name type="scientific">Candidatus Methylobacter oryzae</name>
    <dbReference type="NCBI Taxonomy" id="2497749"/>
    <lineage>
        <taxon>Bacteria</taxon>
        <taxon>Pseudomonadati</taxon>
        <taxon>Pseudomonadota</taxon>
        <taxon>Gammaproteobacteria</taxon>
        <taxon>Methylococcales</taxon>
        <taxon>Methylococcaceae</taxon>
        <taxon>Methylobacter</taxon>
    </lineage>
</organism>
<dbReference type="PANTHER" id="PTHR30250:SF26">
    <property type="entry name" value="PSMA PROTEIN"/>
    <property type="match status" value="1"/>
</dbReference>
<keyword evidence="2" id="KW-1003">Cell membrane</keyword>
<feature type="transmembrane region" description="Helical" evidence="6">
    <location>
        <begin position="371"/>
        <end position="389"/>
    </location>
</feature>
<proteinExistence type="predicted"/>
<feature type="transmembrane region" description="Helical" evidence="6">
    <location>
        <begin position="306"/>
        <end position="325"/>
    </location>
</feature>
<feature type="transmembrane region" description="Helical" evidence="6">
    <location>
        <begin position="125"/>
        <end position="144"/>
    </location>
</feature>
<comment type="caution">
    <text evidence="7">The sequence shown here is derived from an EMBL/GenBank/DDBJ whole genome shotgun (WGS) entry which is preliminary data.</text>
</comment>
<feature type="transmembrane region" description="Helical" evidence="6">
    <location>
        <begin position="337"/>
        <end position="359"/>
    </location>
</feature>
<keyword evidence="3 6" id="KW-0812">Transmembrane</keyword>
<dbReference type="RefSeq" id="WP_127029005.1">
    <property type="nucleotide sequence ID" value="NZ_RYFG02000018.1"/>
</dbReference>
<feature type="transmembrane region" description="Helical" evidence="6">
    <location>
        <begin position="156"/>
        <end position="177"/>
    </location>
</feature>
<evidence type="ECO:0000256" key="5">
    <source>
        <dbReference type="ARBA" id="ARBA00023136"/>
    </source>
</evidence>
<keyword evidence="4 6" id="KW-1133">Transmembrane helix</keyword>
<evidence type="ECO:0000256" key="6">
    <source>
        <dbReference type="SAM" id="Phobius"/>
    </source>
</evidence>
<feature type="transmembrane region" description="Helical" evidence="6">
    <location>
        <begin position="83"/>
        <end position="105"/>
    </location>
</feature>
<dbReference type="InterPro" id="IPR050833">
    <property type="entry name" value="Poly_Biosynth_Transport"/>
</dbReference>
<feature type="transmembrane region" description="Helical" evidence="6">
    <location>
        <begin position="435"/>
        <end position="453"/>
    </location>
</feature>
<dbReference type="Pfam" id="PF13440">
    <property type="entry name" value="Polysacc_synt_3"/>
    <property type="match status" value="1"/>
</dbReference>
<dbReference type="Proteomes" id="UP000733744">
    <property type="component" value="Unassembled WGS sequence"/>
</dbReference>
<protein>
    <submittedName>
        <fullName evidence="7">Oligosaccharide flippase family protein</fullName>
    </submittedName>
</protein>
<evidence type="ECO:0000313" key="8">
    <source>
        <dbReference type="Proteomes" id="UP000733744"/>
    </source>
</evidence>
<dbReference type="EMBL" id="RYFG02000018">
    <property type="protein sequence ID" value="TRX01787.1"/>
    <property type="molecule type" value="Genomic_DNA"/>
</dbReference>
<evidence type="ECO:0000256" key="3">
    <source>
        <dbReference type="ARBA" id="ARBA00022692"/>
    </source>
</evidence>
<feature type="transmembrane region" description="Helical" evidence="6">
    <location>
        <begin position="396"/>
        <end position="415"/>
    </location>
</feature>
<feature type="transmembrane region" description="Helical" evidence="6">
    <location>
        <begin position="223"/>
        <end position="240"/>
    </location>
</feature>
<keyword evidence="5 6" id="KW-0472">Membrane</keyword>
<evidence type="ECO:0000313" key="7">
    <source>
        <dbReference type="EMBL" id="TRX01787.1"/>
    </source>
</evidence>
<name>A0ABY3CEW9_9GAMM</name>
<keyword evidence="8" id="KW-1185">Reference proteome</keyword>
<dbReference type="PANTHER" id="PTHR30250">
    <property type="entry name" value="PST FAMILY PREDICTED COLANIC ACID TRANSPORTER"/>
    <property type="match status" value="1"/>
</dbReference>
<evidence type="ECO:0000256" key="1">
    <source>
        <dbReference type="ARBA" id="ARBA00004651"/>
    </source>
</evidence>
<evidence type="ECO:0000256" key="4">
    <source>
        <dbReference type="ARBA" id="ARBA00022989"/>
    </source>
</evidence>
<feature type="transmembrane region" description="Helical" evidence="6">
    <location>
        <begin position="9"/>
        <end position="28"/>
    </location>
</feature>
<accession>A0ABY3CEW9</accession>
<evidence type="ECO:0000256" key="2">
    <source>
        <dbReference type="ARBA" id="ARBA00022475"/>
    </source>
</evidence>